<dbReference type="GO" id="GO:0005524">
    <property type="term" value="F:ATP binding"/>
    <property type="evidence" value="ECO:0007669"/>
    <property type="project" value="UniProtKB-KW"/>
</dbReference>
<dbReference type="Proteomes" id="UP000189933">
    <property type="component" value="Unassembled WGS sequence"/>
</dbReference>
<evidence type="ECO:0000256" key="3">
    <source>
        <dbReference type="ARBA" id="ARBA00021495"/>
    </source>
</evidence>
<dbReference type="Gene3D" id="3.30.565.10">
    <property type="entry name" value="Histidine kinase-like ATPase, C-terminal domain"/>
    <property type="match status" value="1"/>
</dbReference>
<dbReference type="InterPro" id="IPR036061">
    <property type="entry name" value="CheW-like_dom_sf"/>
</dbReference>
<dbReference type="EC" id="2.7.13.3" evidence="2"/>
<keyword evidence="4" id="KW-0145">Chemotaxis</keyword>
<feature type="domain" description="HPt" evidence="15">
    <location>
        <begin position="1"/>
        <end position="103"/>
    </location>
</feature>
<dbReference type="InterPro" id="IPR036097">
    <property type="entry name" value="HisK_dim/P_sf"/>
</dbReference>
<gene>
    <name evidence="16" type="ORF">SAMN02745885_01189</name>
</gene>
<dbReference type="GO" id="GO:0005737">
    <property type="term" value="C:cytoplasm"/>
    <property type="evidence" value="ECO:0007669"/>
    <property type="project" value="InterPro"/>
</dbReference>
<comment type="catalytic activity">
    <reaction evidence="1">
        <text>ATP + protein L-histidine = ADP + protein N-phospho-L-histidine.</text>
        <dbReference type="EC" id="2.7.13.3"/>
    </reaction>
</comment>
<dbReference type="SMART" id="SM01231">
    <property type="entry name" value="H-kinase_dim"/>
    <property type="match status" value="1"/>
</dbReference>
<feature type="region of interest" description="Disordered" evidence="12">
    <location>
        <begin position="261"/>
        <end position="282"/>
    </location>
</feature>
<dbReference type="PANTHER" id="PTHR43395">
    <property type="entry name" value="SENSOR HISTIDINE KINASE CHEA"/>
    <property type="match status" value="1"/>
</dbReference>
<dbReference type="Pfam" id="PF02518">
    <property type="entry name" value="HATPase_c"/>
    <property type="match status" value="1"/>
</dbReference>
<dbReference type="CDD" id="cd16916">
    <property type="entry name" value="HATPase_CheA-like"/>
    <property type="match status" value="1"/>
</dbReference>
<name>A0A1T4P927_9FIRM</name>
<dbReference type="Gene3D" id="1.10.287.560">
    <property type="entry name" value="Histidine kinase CheA-like, homodimeric domain"/>
    <property type="match status" value="1"/>
</dbReference>
<proteinExistence type="predicted"/>
<dbReference type="InterPro" id="IPR037052">
    <property type="entry name" value="CheA-like_P2_sf"/>
</dbReference>
<dbReference type="InterPro" id="IPR037006">
    <property type="entry name" value="CheA-like_homodim_sf"/>
</dbReference>
<dbReference type="SUPFAM" id="SSF47384">
    <property type="entry name" value="Homodimeric domain of signal transducing histidine kinase"/>
    <property type="match status" value="1"/>
</dbReference>
<keyword evidence="5 11" id="KW-0597">Phosphoprotein</keyword>
<keyword evidence="7" id="KW-0547">Nucleotide-binding</keyword>
<keyword evidence="9" id="KW-0067">ATP-binding</keyword>
<evidence type="ECO:0000313" key="16">
    <source>
        <dbReference type="EMBL" id="SJZ87959.1"/>
    </source>
</evidence>
<evidence type="ECO:0000259" key="14">
    <source>
        <dbReference type="PROSITE" id="PS50851"/>
    </source>
</evidence>
<feature type="domain" description="CheW-like" evidence="14">
    <location>
        <begin position="540"/>
        <end position="673"/>
    </location>
</feature>
<dbReference type="PANTHER" id="PTHR43395:SF1">
    <property type="entry name" value="CHEMOTAXIS PROTEIN CHEA"/>
    <property type="match status" value="1"/>
</dbReference>
<dbReference type="SMART" id="SM00260">
    <property type="entry name" value="CheW"/>
    <property type="match status" value="1"/>
</dbReference>
<dbReference type="InterPro" id="IPR005467">
    <property type="entry name" value="His_kinase_dom"/>
</dbReference>
<dbReference type="Pfam" id="PF01584">
    <property type="entry name" value="CheW"/>
    <property type="match status" value="1"/>
</dbReference>
<evidence type="ECO:0000256" key="12">
    <source>
        <dbReference type="SAM" id="MobiDB-lite"/>
    </source>
</evidence>
<dbReference type="Gene3D" id="1.20.120.160">
    <property type="entry name" value="HPT domain"/>
    <property type="match status" value="1"/>
</dbReference>
<dbReference type="GO" id="GO:0006935">
    <property type="term" value="P:chemotaxis"/>
    <property type="evidence" value="ECO:0007669"/>
    <property type="project" value="UniProtKB-KW"/>
</dbReference>
<keyword evidence="8 16" id="KW-0418">Kinase</keyword>
<evidence type="ECO:0000259" key="15">
    <source>
        <dbReference type="PROSITE" id="PS50894"/>
    </source>
</evidence>
<dbReference type="SUPFAM" id="SSF55052">
    <property type="entry name" value="CheY-binding domain of CheA"/>
    <property type="match status" value="1"/>
</dbReference>
<dbReference type="FunFam" id="3.30.565.10:FF:000016">
    <property type="entry name" value="Chemotaxis protein CheA, putative"/>
    <property type="match status" value="1"/>
</dbReference>
<evidence type="ECO:0000256" key="10">
    <source>
        <dbReference type="ARBA" id="ARBA00023012"/>
    </source>
</evidence>
<dbReference type="PROSITE" id="PS50109">
    <property type="entry name" value="HIS_KIN"/>
    <property type="match status" value="1"/>
</dbReference>
<evidence type="ECO:0000256" key="6">
    <source>
        <dbReference type="ARBA" id="ARBA00022679"/>
    </source>
</evidence>
<dbReference type="SMART" id="SM00073">
    <property type="entry name" value="HPT"/>
    <property type="match status" value="1"/>
</dbReference>
<dbReference type="PROSITE" id="PS50851">
    <property type="entry name" value="CHEW"/>
    <property type="match status" value="1"/>
</dbReference>
<feature type="modified residue" description="Phosphohistidine" evidence="11">
    <location>
        <position position="46"/>
    </location>
</feature>
<dbReference type="SUPFAM" id="SSF50341">
    <property type="entry name" value="CheW-like"/>
    <property type="match status" value="1"/>
</dbReference>
<evidence type="ECO:0000259" key="13">
    <source>
        <dbReference type="PROSITE" id="PS50109"/>
    </source>
</evidence>
<accession>A0A1T4P927</accession>
<dbReference type="Gene3D" id="3.30.70.1110">
    <property type="entry name" value="Histidine kinase CheA-like, P2 response regulator-binding domain"/>
    <property type="match status" value="1"/>
</dbReference>
<evidence type="ECO:0000256" key="1">
    <source>
        <dbReference type="ARBA" id="ARBA00000085"/>
    </source>
</evidence>
<dbReference type="GO" id="GO:0000155">
    <property type="term" value="F:phosphorelay sensor kinase activity"/>
    <property type="evidence" value="ECO:0007669"/>
    <property type="project" value="InterPro"/>
</dbReference>
<dbReference type="PRINTS" id="PR00344">
    <property type="entry name" value="BCTRLSENSOR"/>
</dbReference>
<evidence type="ECO:0000256" key="5">
    <source>
        <dbReference type="ARBA" id="ARBA00022553"/>
    </source>
</evidence>
<evidence type="ECO:0000256" key="4">
    <source>
        <dbReference type="ARBA" id="ARBA00022500"/>
    </source>
</evidence>
<dbReference type="InterPro" id="IPR004358">
    <property type="entry name" value="Sig_transdc_His_kin-like_C"/>
</dbReference>
<feature type="domain" description="Histidine kinase" evidence="13">
    <location>
        <begin position="288"/>
        <end position="538"/>
    </location>
</feature>
<evidence type="ECO:0000256" key="11">
    <source>
        <dbReference type="PROSITE-ProRule" id="PRU00110"/>
    </source>
</evidence>
<dbReference type="InterPro" id="IPR004105">
    <property type="entry name" value="CheA-like_dim"/>
</dbReference>
<dbReference type="InterPro" id="IPR035891">
    <property type="entry name" value="CheY-binding_CheA"/>
</dbReference>
<dbReference type="EMBL" id="FUXM01000010">
    <property type="protein sequence ID" value="SJZ87959.1"/>
    <property type="molecule type" value="Genomic_DNA"/>
</dbReference>
<dbReference type="InterPro" id="IPR003594">
    <property type="entry name" value="HATPase_dom"/>
</dbReference>
<dbReference type="InterPro" id="IPR002545">
    <property type="entry name" value="CheW-lke_dom"/>
</dbReference>
<dbReference type="Pfam" id="PF01627">
    <property type="entry name" value="Hpt"/>
    <property type="match status" value="1"/>
</dbReference>
<keyword evidence="10" id="KW-0902">Two-component regulatory system</keyword>
<dbReference type="CDD" id="cd00731">
    <property type="entry name" value="CheA_reg"/>
    <property type="match status" value="1"/>
</dbReference>
<dbReference type="InterPro" id="IPR036890">
    <property type="entry name" value="HATPase_C_sf"/>
</dbReference>
<dbReference type="OrthoDB" id="9803176at2"/>
<keyword evidence="6" id="KW-0808">Transferase</keyword>
<dbReference type="SUPFAM" id="SSF55874">
    <property type="entry name" value="ATPase domain of HSP90 chaperone/DNA topoisomerase II/histidine kinase"/>
    <property type="match status" value="1"/>
</dbReference>
<dbReference type="InterPro" id="IPR036641">
    <property type="entry name" value="HPT_dom_sf"/>
</dbReference>
<evidence type="ECO:0000256" key="2">
    <source>
        <dbReference type="ARBA" id="ARBA00012438"/>
    </source>
</evidence>
<dbReference type="AlphaFoldDB" id="A0A1T4P927"/>
<sequence>MDLSQYLTIFFEEAREHLQKISECLLELEKDPCNLETINELFRSAHTLKGMSATMGFTQMAELTHEMESFLQPYRGTQQCISSNGIDLLLKVADTLEIMLEEVASQGSIQTSPQDIINQLRNHQPEAAESVTTKKNEESKPTTSPAPAMVLNEYEVRVVQDASSQGLNVWKIKVILREDCLMKVPRVLMVYRNLEQLGEIIKTVPDTSEIEEDNFDRIVEFLLISSESASAVETAMQSVSELESYHIEAFQLQARPVQETKTEKPAVSSGQETIKPAVESDKKPSGQLKAQTLRVDIQKLDILMNLVGELVINKTRLFAIARKNGLKELNETIEQMDFIFSELQNLVMKVRMVPVETVFNRFPRMVRDLARELGKEIDFQVYGADTELDRTVIDEIGEPLVHLLRNAIDHGIESPAERLAKGKPAAGTISLSAFHEGNHVVIEIKDDGKGIDTEKVVQKALQNGLINSVEAEQMSEEEKLALIFRPGLSTAEKVTDISGRGVGMDAVKKKIESLNGRIMLNSRLHQGTTVHIILPLTLAILQSLLIKIGQETYAVPIGYIEETAAILQRDILELQGAYYIKLREVLVPVYILKELLEHPWEIPEPETELPVVIVRTGRQRIGLIVDELLGQQEIVIKSLGPLLTGISGIAGATILANGEVALILDVPSLLTGR</sequence>
<organism evidence="16 17">
    <name type="scientific">Carboxydocella sporoproducens DSM 16521</name>
    <dbReference type="NCBI Taxonomy" id="1121270"/>
    <lineage>
        <taxon>Bacteria</taxon>
        <taxon>Bacillati</taxon>
        <taxon>Bacillota</taxon>
        <taxon>Clostridia</taxon>
        <taxon>Eubacteriales</taxon>
        <taxon>Clostridiales Family XVI. Incertae Sedis</taxon>
        <taxon>Carboxydocella</taxon>
    </lineage>
</organism>
<dbReference type="InterPro" id="IPR008207">
    <property type="entry name" value="Sig_transdc_His_kin_Hpt_dom"/>
</dbReference>
<dbReference type="RefSeq" id="WP_078665271.1">
    <property type="nucleotide sequence ID" value="NZ_FUXM01000010.1"/>
</dbReference>
<keyword evidence="17" id="KW-1185">Reference proteome</keyword>
<protein>
    <recommendedName>
        <fullName evidence="3">Chemotaxis protein CheA</fullName>
        <ecNumber evidence="2">2.7.13.3</ecNumber>
    </recommendedName>
</protein>
<evidence type="ECO:0000256" key="7">
    <source>
        <dbReference type="ARBA" id="ARBA00022741"/>
    </source>
</evidence>
<dbReference type="Pfam" id="PF02895">
    <property type="entry name" value="H-kinase_dim"/>
    <property type="match status" value="1"/>
</dbReference>
<reference evidence="17" key="1">
    <citation type="submission" date="2017-02" db="EMBL/GenBank/DDBJ databases">
        <authorList>
            <person name="Varghese N."/>
            <person name="Submissions S."/>
        </authorList>
    </citation>
    <scope>NUCLEOTIDE SEQUENCE [LARGE SCALE GENOMIC DNA]</scope>
    <source>
        <strain evidence="17">DSM 16521</strain>
    </source>
</reference>
<dbReference type="InterPro" id="IPR051315">
    <property type="entry name" value="Bact_Chemotaxis_CheA"/>
</dbReference>
<dbReference type="PROSITE" id="PS50894">
    <property type="entry name" value="HPT"/>
    <property type="match status" value="1"/>
</dbReference>
<dbReference type="FunFam" id="2.30.30.40:FF:000048">
    <property type="entry name" value="Chemotaxis protein CheA, putative"/>
    <property type="match status" value="1"/>
</dbReference>
<dbReference type="Pfam" id="PF07194">
    <property type="entry name" value="P2"/>
    <property type="match status" value="1"/>
</dbReference>
<dbReference type="CDD" id="cd00088">
    <property type="entry name" value="HPT"/>
    <property type="match status" value="1"/>
</dbReference>
<dbReference type="Gene3D" id="2.30.30.40">
    <property type="entry name" value="SH3 Domains"/>
    <property type="match status" value="1"/>
</dbReference>
<evidence type="ECO:0000256" key="8">
    <source>
        <dbReference type="ARBA" id="ARBA00022777"/>
    </source>
</evidence>
<dbReference type="SUPFAM" id="SSF47226">
    <property type="entry name" value="Histidine-containing phosphotransfer domain, HPT domain"/>
    <property type="match status" value="1"/>
</dbReference>
<dbReference type="SMART" id="SM00387">
    <property type="entry name" value="HATPase_c"/>
    <property type="match status" value="1"/>
</dbReference>
<feature type="region of interest" description="Disordered" evidence="12">
    <location>
        <begin position="125"/>
        <end position="145"/>
    </location>
</feature>
<evidence type="ECO:0000313" key="17">
    <source>
        <dbReference type="Proteomes" id="UP000189933"/>
    </source>
</evidence>
<evidence type="ECO:0000256" key="9">
    <source>
        <dbReference type="ARBA" id="ARBA00022840"/>
    </source>
</evidence>
<dbReference type="InterPro" id="IPR010808">
    <property type="entry name" value="CheA_P2-bd"/>
</dbReference>